<evidence type="ECO:0000313" key="2">
    <source>
        <dbReference type="EMBL" id="KAL0315325.1"/>
    </source>
</evidence>
<gene>
    <name evidence="2" type="ORF">Sradi_5410700</name>
</gene>
<dbReference type="EMBL" id="JACGWJ010000025">
    <property type="protein sequence ID" value="KAL0315325.1"/>
    <property type="molecule type" value="Genomic_DNA"/>
</dbReference>
<accession>A0AAW2LAG6</accession>
<dbReference type="AlphaFoldDB" id="A0AAW2LAG6"/>
<proteinExistence type="predicted"/>
<reference evidence="2" key="1">
    <citation type="submission" date="2020-06" db="EMBL/GenBank/DDBJ databases">
        <authorList>
            <person name="Li T."/>
            <person name="Hu X."/>
            <person name="Zhang T."/>
            <person name="Song X."/>
            <person name="Zhang H."/>
            <person name="Dai N."/>
            <person name="Sheng W."/>
            <person name="Hou X."/>
            <person name="Wei L."/>
        </authorList>
    </citation>
    <scope>NUCLEOTIDE SEQUENCE</scope>
    <source>
        <strain evidence="2">G02</strain>
        <tissue evidence="2">Leaf</tissue>
    </source>
</reference>
<dbReference type="PANTHER" id="PTHR48258">
    <property type="entry name" value="DUF4218 DOMAIN-CONTAINING PROTEIN-RELATED"/>
    <property type="match status" value="1"/>
</dbReference>
<dbReference type="InterPro" id="IPR025452">
    <property type="entry name" value="DUF4218"/>
</dbReference>
<dbReference type="Pfam" id="PF13960">
    <property type="entry name" value="DUF4218"/>
    <property type="match status" value="1"/>
</dbReference>
<sequence length="144" mass="17130">MKELRLHGMKSHDCREFMQKLISIVFREMLPESVWSALTEINILFQILCSTTLYVNKVQELEASVAVILCNLEKIFSPSFFDSMEHLIVHLPYEARVGGSLQYRWMYLFERSDAEITRDPRVIRNPQDRDWLHFYPYHGLSDMQ</sequence>
<comment type="caution">
    <text evidence="2">The sequence shown here is derived from an EMBL/GenBank/DDBJ whole genome shotgun (WGS) entry which is preliminary data.</text>
</comment>
<reference evidence="2" key="2">
    <citation type="journal article" date="2024" name="Plant">
        <title>Genomic evolution and insights into agronomic trait innovations of Sesamum species.</title>
        <authorList>
            <person name="Miao H."/>
            <person name="Wang L."/>
            <person name="Qu L."/>
            <person name="Liu H."/>
            <person name="Sun Y."/>
            <person name="Le M."/>
            <person name="Wang Q."/>
            <person name="Wei S."/>
            <person name="Zheng Y."/>
            <person name="Lin W."/>
            <person name="Duan Y."/>
            <person name="Cao H."/>
            <person name="Xiong S."/>
            <person name="Wang X."/>
            <person name="Wei L."/>
            <person name="Li C."/>
            <person name="Ma Q."/>
            <person name="Ju M."/>
            <person name="Zhao R."/>
            <person name="Li G."/>
            <person name="Mu C."/>
            <person name="Tian Q."/>
            <person name="Mei H."/>
            <person name="Zhang T."/>
            <person name="Gao T."/>
            <person name="Zhang H."/>
        </authorList>
    </citation>
    <scope>NUCLEOTIDE SEQUENCE</scope>
    <source>
        <strain evidence="2">G02</strain>
    </source>
</reference>
<dbReference type="PANTHER" id="PTHR48258:SF4">
    <property type="entry name" value="DUF4216 DOMAIN-CONTAINING PROTEIN"/>
    <property type="match status" value="1"/>
</dbReference>
<name>A0AAW2LAG6_SESRA</name>
<organism evidence="2">
    <name type="scientific">Sesamum radiatum</name>
    <name type="common">Black benniseed</name>
    <dbReference type="NCBI Taxonomy" id="300843"/>
    <lineage>
        <taxon>Eukaryota</taxon>
        <taxon>Viridiplantae</taxon>
        <taxon>Streptophyta</taxon>
        <taxon>Embryophyta</taxon>
        <taxon>Tracheophyta</taxon>
        <taxon>Spermatophyta</taxon>
        <taxon>Magnoliopsida</taxon>
        <taxon>eudicotyledons</taxon>
        <taxon>Gunneridae</taxon>
        <taxon>Pentapetalae</taxon>
        <taxon>asterids</taxon>
        <taxon>lamiids</taxon>
        <taxon>Lamiales</taxon>
        <taxon>Pedaliaceae</taxon>
        <taxon>Sesamum</taxon>
    </lineage>
</organism>
<evidence type="ECO:0000259" key="1">
    <source>
        <dbReference type="Pfam" id="PF13960"/>
    </source>
</evidence>
<protein>
    <recommendedName>
        <fullName evidence="1">DUF4218 domain-containing protein</fullName>
    </recommendedName>
</protein>
<feature type="domain" description="DUF4218" evidence="1">
    <location>
        <begin position="48"/>
        <end position="112"/>
    </location>
</feature>